<dbReference type="RefSeq" id="WP_136401670.1">
    <property type="nucleotide sequence ID" value="NZ_SSNZ01000001.1"/>
</dbReference>
<dbReference type="EMBL" id="SSNZ01000001">
    <property type="protein sequence ID" value="THF53147.1"/>
    <property type="molecule type" value="Genomic_DNA"/>
</dbReference>
<evidence type="ECO:0000313" key="2">
    <source>
        <dbReference type="EMBL" id="THF53147.1"/>
    </source>
</evidence>
<proteinExistence type="predicted"/>
<dbReference type="OrthoDB" id="7989464at2"/>
<feature type="domain" description="DNA mimic protein DMP19 C-terminal" evidence="1">
    <location>
        <begin position="37"/>
        <end position="152"/>
    </location>
</feature>
<dbReference type="Pfam" id="PF14300">
    <property type="entry name" value="DMP19"/>
    <property type="match status" value="1"/>
</dbReference>
<name>A0A4S4A3Y2_9FLAO</name>
<organism evidence="2 3">
    <name type="scientific">Flavobacterium supellecticarium</name>
    <dbReference type="NCBI Taxonomy" id="2565924"/>
    <lineage>
        <taxon>Bacteria</taxon>
        <taxon>Pseudomonadati</taxon>
        <taxon>Bacteroidota</taxon>
        <taxon>Flavobacteriia</taxon>
        <taxon>Flavobacteriales</taxon>
        <taxon>Flavobacteriaceae</taxon>
        <taxon>Flavobacterium</taxon>
    </lineage>
</organism>
<sequence length="156" mass="18228">MTYATLIEERYAEAVKGIKEEWFNTQSTKWYEYIIGLSDDLKICYSTVVFHNQIFNGGFHQYFVNGYGQFAQITINSLRTIGAIKKATLLEKAIGIVNYNHYSDEVFRRKLLNNQIPKLFDGDDLFEPLDELDVIYYNSENEDIERLLGIYLSPKK</sequence>
<keyword evidence="3" id="KW-1185">Reference proteome</keyword>
<comment type="caution">
    <text evidence="2">The sequence shown here is derived from an EMBL/GenBank/DDBJ whole genome shotgun (WGS) entry which is preliminary data.</text>
</comment>
<evidence type="ECO:0000313" key="3">
    <source>
        <dbReference type="Proteomes" id="UP000307507"/>
    </source>
</evidence>
<accession>A0A4S4A3Y2</accession>
<dbReference type="Gene3D" id="1.20.1420.60">
    <property type="match status" value="1"/>
</dbReference>
<dbReference type="InterPro" id="IPR025402">
    <property type="entry name" value="DMP19_C"/>
</dbReference>
<protein>
    <submittedName>
        <fullName evidence="2">DUF4375 domain-containing protein</fullName>
    </submittedName>
</protein>
<reference evidence="2 3" key="1">
    <citation type="submission" date="2019-04" db="EMBL/GenBank/DDBJ databases">
        <title>Flavobacterium sp. nov. isolated from construction timber.</title>
        <authorList>
            <person name="Lin S.-Y."/>
            <person name="Chang C.-T."/>
            <person name="Young C.-C."/>
        </authorList>
    </citation>
    <scope>NUCLEOTIDE SEQUENCE [LARGE SCALE GENOMIC DNA]</scope>
    <source>
        <strain evidence="2 3">CC-CTC003</strain>
    </source>
</reference>
<evidence type="ECO:0000259" key="1">
    <source>
        <dbReference type="Pfam" id="PF14300"/>
    </source>
</evidence>
<gene>
    <name evidence="2" type="ORF">E6C50_02785</name>
</gene>
<dbReference type="Proteomes" id="UP000307507">
    <property type="component" value="Unassembled WGS sequence"/>
</dbReference>
<dbReference type="AlphaFoldDB" id="A0A4S4A3Y2"/>